<sequence length="121" mass="13592">MRCEQAHVKSLHDRIQGFHGWNRRSPIRSDPVASIWVPLAKVWWQPHAGAGLSPVSAHGRSHRALLHATGTVRGWAAAATRSPCWTTTFFLTDSAADSLHKTDGSNLVTEFFFFWYAYLDC</sequence>
<organism evidence="1 2">
    <name type="scientific">Sorghum bicolor</name>
    <name type="common">Sorghum</name>
    <name type="synonym">Sorghum vulgare</name>
    <dbReference type="NCBI Taxonomy" id="4558"/>
    <lineage>
        <taxon>Eukaryota</taxon>
        <taxon>Viridiplantae</taxon>
        <taxon>Streptophyta</taxon>
        <taxon>Embryophyta</taxon>
        <taxon>Tracheophyta</taxon>
        <taxon>Spermatophyta</taxon>
        <taxon>Magnoliopsida</taxon>
        <taxon>Liliopsida</taxon>
        <taxon>Poales</taxon>
        <taxon>Poaceae</taxon>
        <taxon>PACMAD clade</taxon>
        <taxon>Panicoideae</taxon>
        <taxon>Andropogonodae</taxon>
        <taxon>Andropogoneae</taxon>
        <taxon>Sorghinae</taxon>
        <taxon>Sorghum</taxon>
    </lineage>
</organism>
<proteinExistence type="predicted"/>
<reference evidence="1 2" key="1">
    <citation type="journal article" date="2009" name="Nature">
        <title>The Sorghum bicolor genome and the diversification of grasses.</title>
        <authorList>
            <person name="Paterson A.H."/>
            <person name="Bowers J.E."/>
            <person name="Bruggmann R."/>
            <person name="Dubchak I."/>
            <person name="Grimwood J."/>
            <person name="Gundlach H."/>
            <person name="Haberer G."/>
            <person name="Hellsten U."/>
            <person name="Mitros T."/>
            <person name="Poliakov A."/>
            <person name="Schmutz J."/>
            <person name="Spannagl M."/>
            <person name="Tang H."/>
            <person name="Wang X."/>
            <person name="Wicker T."/>
            <person name="Bharti A.K."/>
            <person name="Chapman J."/>
            <person name="Feltus F.A."/>
            <person name="Gowik U."/>
            <person name="Grigoriev I.V."/>
            <person name="Lyons E."/>
            <person name="Maher C.A."/>
            <person name="Martis M."/>
            <person name="Narechania A."/>
            <person name="Otillar R.P."/>
            <person name="Penning B.W."/>
            <person name="Salamov A.A."/>
            <person name="Wang Y."/>
            <person name="Zhang L."/>
            <person name="Carpita N.C."/>
            <person name="Freeling M."/>
            <person name="Gingle A.R."/>
            <person name="Hash C.T."/>
            <person name="Keller B."/>
            <person name="Klein P."/>
            <person name="Kresovich S."/>
            <person name="McCann M.C."/>
            <person name="Ming R."/>
            <person name="Peterson D.G."/>
            <person name="Mehboob-ur-Rahman"/>
            <person name="Ware D."/>
            <person name="Westhoff P."/>
            <person name="Mayer K.F."/>
            <person name="Messing J."/>
            <person name="Rokhsar D.S."/>
        </authorList>
    </citation>
    <scope>NUCLEOTIDE SEQUENCE [LARGE SCALE GENOMIC DNA]</scope>
    <source>
        <strain evidence="2">cv. BTx623</strain>
    </source>
</reference>
<evidence type="ECO:0000313" key="2">
    <source>
        <dbReference type="Proteomes" id="UP000000768"/>
    </source>
</evidence>
<dbReference type="Proteomes" id="UP000000768">
    <property type="component" value="Chromosome 2"/>
</dbReference>
<protein>
    <submittedName>
        <fullName evidence="1">Uncharacterized protein</fullName>
    </submittedName>
</protein>
<dbReference type="AlphaFoldDB" id="A0A1B6QAG5"/>
<reference evidence="2" key="2">
    <citation type="journal article" date="2018" name="Plant J.">
        <title>The Sorghum bicolor reference genome: improved assembly, gene annotations, a transcriptome atlas, and signatures of genome organization.</title>
        <authorList>
            <person name="McCormick R.F."/>
            <person name="Truong S.K."/>
            <person name="Sreedasyam A."/>
            <person name="Jenkins J."/>
            <person name="Shu S."/>
            <person name="Sims D."/>
            <person name="Kennedy M."/>
            <person name="Amirebrahimi M."/>
            <person name="Weers B.D."/>
            <person name="McKinley B."/>
            <person name="Mattison A."/>
            <person name="Morishige D.T."/>
            <person name="Grimwood J."/>
            <person name="Schmutz J."/>
            <person name="Mullet J.E."/>
        </authorList>
    </citation>
    <scope>NUCLEOTIDE SEQUENCE [LARGE SCALE GENOMIC DNA]</scope>
    <source>
        <strain evidence="2">cv. BTx623</strain>
    </source>
</reference>
<dbReference type="InParanoid" id="A0A1B6QAG5"/>
<dbReference type="EMBL" id="CM000761">
    <property type="protein sequence ID" value="KXG34880.1"/>
    <property type="molecule type" value="Genomic_DNA"/>
</dbReference>
<evidence type="ECO:0000313" key="1">
    <source>
        <dbReference type="EMBL" id="KXG34880.1"/>
    </source>
</evidence>
<keyword evidence="2" id="KW-1185">Reference proteome</keyword>
<name>A0A1B6QAG5_SORBI</name>
<dbReference type="Gramene" id="KXG34880">
    <property type="protein sequence ID" value="KXG34880"/>
    <property type="gene ID" value="SORBI_3002G103200"/>
</dbReference>
<accession>A0A1B6QAG5</accession>
<gene>
    <name evidence="1" type="ORF">SORBI_3002G103200</name>
</gene>